<sequence length="300" mass="33436">MIFPKSLEKGSTIGIVAPAGKIEAETIHFAEKFFHKRAYKVVLGENVCNSFHQFAGNDEHRAADLQHMLNSPEIDAIFCARGGYGTIRIIDQIDFTHFLEYPKWLVGYSDITVLHAALQNKAGVASIHGPMPKNFPDKADDEEDMEALFDLLHGQFPDYSIKPNENNRNGEAEGILIGGNLALIYALRATPLDTNPHGKILFIEDIGEYLYSVDRMMQNLKLSGFLKELSGIIVGDFTDMKDNDDPYGQTAFEIVKEAVAEYDYPVMMGFPAGHDHLNLPLVFGKRVSMKVASDCCQLTF</sequence>
<evidence type="ECO:0000256" key="2">
    <source>
        <dbReference type="ARBA" id="ARBA00022645"/>
    </source>
</evidence>
<dbReference type="EMBL" id="JAENRR010000002">
    <property type="protein sequence ID" value="MBK3515929.1"/>
    <property type="molecule type" value="Genomic_DNA"/>
</dbReference>
<dbReference type="Gene3D" id="3.50.30.60">
    <property type="entry name" value="LD-carboxypeptidase A C-terminal domain-like"/>
    <property type="match status" value="1"/>
</dbReference>
<evidence type="ECO:0000259" key="7">
    <source>
        <dbReference type="Pfam" id="PF17676"/>
    </source>
</evidence>
<evidence type="ECO:0000313" key="9">
    <source>
        <dbReference type="Proteomes" id="UP000605676"/>
    </source>
</evidence>
<keyword evidence="9" id="KW-1185">Reference proteome</keyword>
<dbReference type="InterPro" id="IPR027478">
    <property type="entry name" value="LdcA_N"/>
</dbReference>
<keyword evidence="4" id="KW-0378">Hydrolase</keyword>
<evidence type="ECO:0000256" key="3">
    <source>
        <dbReference type="ARBA" id="ARBA00022670"/>
    </source>
</evidence>
<dbReference type="PANTHER" id="PTHR30237">
    <property type="entry name" value="MURAMOYLTETRAPEPTIDE CARBOXYPEPTIDASE"/>
    <property type="match status" value="1"/>
</dbReference>
<accession>A0ABS1HFG4</accession>
<dbReference type="RefSeq" id="WP_200463161.1">
    <property type="nucleotide sequence ID" value="NZ_JAENRR010000002.1"/>
</dbReference>
<feature type="domain" description="LD-carboxypeptidase N-terminal" evidence="6">
    <location>
        <begin position="13"/>
        <end position="129"/>
    </location>
</feature>
<evidence type="ECO:0000259" key="6">
    <source>
        <dbReference type="Pfam" id="PF02016"/>
    </source>
</evidence>
<comment type="similarity">
    <text evidence="1">Belongs to the peptidase S66 family.</text>
</comment>
<dbReference type="PIRSF" id="PIRSF028757">
    <property type="entry name" value="LD-carboxypeptidase"/>
    <property type="match status" value="1"/>
</dbReference>
<evidence type="ECO:0000256" key="1">
    <source>
        <dbReference type="ARBA" id="ARBA00010233"/>
    </source>
</evidence>
<dbReference type="SUPFAM" id="SSF52317">
    <property type="entry name" value="Class I glutamine amidotransferase-like"/>
    <property type="match status" value="1"/>
</dbReference>
<dbReference type="Proteomes" id="UP000605676">
    <property type="component" value="Unassembled WGS sequence"/>
</dbReference>
<keyword evidence="3" id="KW-0645">Protease</keyword>
<dbReference type="PANTHER" id="PTHR30237:SF2">
    <property type="entry name" value="MUREIN TETRAPEPTIDE CARBOXYPEPTIDASE"/>
    <property type="match status" value="1"/>
</dbReference>
<dbReference type="InterPro" id="IPR003507">
    <property type="entry name" value="S66_fam"/>
</dbReference>
<protein>
    <submittedName>
        <fullName evidence="8">LD-carboxypeptidase</fullName>
    </submittedName>
</protein>
<dbReference type="SUPFAM" id="SSF141986">
    <property type="entry name" value="LD-carboxypeptidase A C-terminal domain-like"/>
    <property type="match status" value="1"/>
</dbReference>
<keyword evidence="2" id="KW-0121">Carboxypeptidase</keyword>
<comment type="caution">
    <text evidence="8">The sequence shown here is derived from an EMBL/GenBank/DDBJ whole genome shotgun (WGS) entry which is preliminary data.</text>
</comment>
<proteinExistence type="inferred from homology"/>
<dbReference type="Pfam" id="PF17676">
    <property type="entry name" value="Peptidase_S66C"/>
    <property type="match status" value="1"/>
</dbReference>
<reference evidence="8 9" key="1">
    <citation type="submission" date="2021-01" db="EMBL/GenBank/DDBJ databases">
        <title>Carboxyliciviraga sp.nov., isolated from coastal sediments.</title>
        <authorList>
            <person name="Lu D."/>
            <person name="Zhang T."/>
        </authorList>
    </citation>
    <scope>NUCLEOTIDE SEQUENCE [LARGE SCALE GENOMIC DNA]</scope>
    <source>
        <strain evidence="8 9">N1Y132</strain>
    </source>
</reference>
<dbReference type="CDD" id="cd07025">
    <property type="entry name" value="Peptidase_S66"/>
    <property type="match status" value="1"/>
</dbReference>
<dbReference type="InterPro" id="IPR040449">
    <property type="entry name" value="Peptidase_S66_N"/>
</dbReference>
<evidence type="ECO:0000313" key="8">
    <source>
        <dbReference type="EMBL" id="MBK3515929.1"/>
    </source>
</evidence>
<evidence type="ECO:0000256" key="4">
    <source>
        <dbReference type="ARBA" id="ARBA00022801"/>
    </source>
</evidence>
<feature type="domain" description="LD-carboxypeptidase C-terminal" evidence="7">
    <location>
        <begin position="173"/>
        <end position="288"/>
    </location>
</feature>
<dbReference type="Gene3D" id="3.40.50.10740">
    <property type="entry name" value="Class I glutamine amidotransferase-like"/>
    <property type="match status" value="1"/>
</dbReference>
<dbReference type="InterPro" id="IPR029062">
    <property type="entry name" value="Class_I_gatase-like"/>
</dbReference>
<keyword evidence="5" id="KW-0720">Serine protease</keyword>
<gene>
    <name evidence="8" type="ORF">JIV24_01165</name>
</gene>
<organism evidence="8 9">
    <name type="scientific">Carboxylicivirga marina</name>
    <dbReference type="NCBI Taxonomy" id="2800988"/>
    <lineage>
        <taxon>Bacteria</taxon>
        <taxon>Pseudomonadati</taxon>
        <taxon>Bacteroidota</taxon>
        <taxon>Bacteroidia</taxon>
        <taxon>Marinilabiliales</taxon>
        <taxon>Marinilabiliaceae</taxon>
        <taxon>Carboxylicivirga</taxon>
    </lineage>
</organism>
<dbReference type="InterPro" id="IPR040921">
    <property type="entry name" value="Peptidase_S66C"/>
</dbReference>
<name>A0ABS1HFG4_9BACT</name>
<evidence type="ECO:0000256" key="5">
    <source>
        <dbReference type="ARBA" id="ARBA00022825"/>
    </source>
</evidence>
<dbReference type="Pfam" id="PF02016">
    <property type="entry name" value="Peptidase_S66"/>
    <property type="match status" value="1"/>
</dbReference>
<dbReference type="InterPro" id="IPR027461">
    <property type="entry name" value="Carboxypeptidase_A_C_sf"/>
</dbReference>